<reference evidence="2" key="1">
    <citation type="submission" date="2020-12" db="UniProtKB">
        <authorList>
            <consortium name="WormBaseParasite"/>
        </authorList>
    </citation>
    <scope>IDENTIFICATION</scope>
    <source>
        <strain evidence="2">MHco3</strain>
    </source>
</reference>
<dbReference type="AlphaFoldDB" id="A0A7I4Z125"/>
<evidence type="ECO:0000313" key="2">
    <source>
        <dbReference type="WBParaSite" id="HCON_00160035-00001"/>
    </source>
</evidence>
<accession>A0A7I4Z125</accession>
<proteinExistence type="predicted"/>
<dbReference type="WBParaSite" id="HCON_00160035-00001">
    <property type="protein sequence ID" value="HCON_00160035-00001"/>
    <property type="gene ID" value="HCON_00160035"/>
</dbReference>
<dbReference type="Proteomes" id="UP000025227">
    <property type="component" value="Unplaced"/>
</dbReference>
<name>A0A7I4Z125_HAECO</name>
<evidence type="ECO:0000313" key="1">
    <source>
        <dbReference type="Proteomes" id="UP000025227"/>
    </source>
</evidence>
<protein>
    <submittedName>
        <fullName evidence="2">Small nuclear ribonucleoprotein-associated protein B'-like</fullName>
    </submittedName>
</protein>
<sequence length="136" mass="14755">GAVWLAILCQYVDSMKSHSMDSGSTALMIPYPTPPPQHIPEEQPSTGLVIRAKRQFGGFGCCPMMPPMCCPMPMMMIPPPIPPPIFMPSCCSCCLPVCMPICITGGCGCGGGFFGRRKRSAIIQRNPVALRLTWKH</sequence>
<keyword evidence="1" id="KW-1185">Reference proteome</keyword>
<organism evidence="1 2">
    <name type="scientific">Haemonchus contortus</name>
    <name type="common">Barber pole worm</name>
    <dbReference type="NCBI Taxonomy" id="6289"/>
    <lineage>
        <taxon>Eukaryota</taxon>
        <taxon>Metazoa</taxon>
        <taxon>Ecdysozoa</taxon>
        <taxon>Nematoda</taxon>
        <taxon>Chromadorea</taxon>
        <taxon>Rhabditida</taxon>
        <taxon>Rhabditina</taxon>
        <taxon>Rhabditomorpha</taxon>
        <taxon>Strongyloidea</taxon>
        <taxon>Trichostrongylidae</taxon>
        <taxon>Haemonchus</taxon>
    </lineage>
</organism>